<dbReference type="EMBL" id="QRUB01000008">
    <property type="protein sequence ID" value="RGR27649.1"/>
    <property type="molecule type" value="Genomic_DNA"/>
</dbReference>
<dbReference type="PIRSF" id="PIRSF000368">
    <property type="entry name" value="NrdG"/>
    <property type="match status" value="1"/>
</dbReference>
<sequence length="166" mass="18846">MLSILDIIEDTTVDGPGFRTAIYAAGCPNGCPGCHNPESWDINRGRWMSTDEILQKVLADSFADVTFSGGDPMYQPEGFTELAHAIKRQSRKNIWCYTGYTFETLLHNPRQAKLLEYIDVLVDGKFKEELRDEDLYFRGSSNQRLIDVQASLKAKKAVDYVYNPKL</sequence>
<evidence type="ECO:0000313" key="13">
    <source>
        <dbReference type="EMBL" id="RGR27649.1"/>
    </source>
</evidence>
<dbReference type="Proteomes" id="UP000285150">
    <property type="component" value="Unassembled WGS sequence"/>
</dbReference>
<evidence type="ECO:0000313" key="12">
    <source>
        <dbReference type="EMBL" id="RGM14711.1"/>
    </source>
</evidence>
<dbReference type="EMBL" id="QSGN01000003">
    <property type="protein sequence ID" value="RHB32840.1"/>
    <property type="molecule type" value="Genomic_DNA"/>
</dbReference>
<dbReference type="Proteomes" id="UP000283482">
    <property type="component" value="Unassembled WGS sequence"/>
</dbReference>
<dbReference type="SUPFAM" id="SSF102114">
    <property type="entry name" value="Radical SAM enzymes"/>
    <property type="match status" value="1"/>
</dbReference>
<dbReference type="SFLD" id="SFLDG01066">
    <property type="entry name" value="organic_radical-activating_enz"/>
    <property type="match status" value="1"/>
</dbReference>
<feature type="domain" description="Radical SAM core" evidence="8">
    <location>
        <begin position="13"/>
        <end position="166"/>
    </location>
</feature>
<dbReference type="GO" id="GO:0043365">
    <property type="term" value="F:[formate-C-acetyltransferase]-activating enzyme activity"/>
    <property type="evidence" value="ECO:0007669"/>
    <property type="project" value="InterPro"/>
</dbReference>
<dbReference type="Pfam" id="PF13353">
    <property type="entry name" value="Fer4_12"/>
    <property type="match status" value="1"/>
</dbReference>
<evidence type="ECO:0000313" key="10">
    <source>
        <dbReference type="EMBL" id="KAB5316025.1"/>
    </source>
</evidence>
<dbReference type="InterPro" id="IPR058240">
    <property type="entry name" value="rSAM_sf"/>
</dbReference>
<dbReference type="SFLD" id="SFLDS00029">
    <property type="entry name" value="Radical_SAM"/>
    <property type="match status" value="1"/>
</dbReference>
<organism evidence="11 16">
    <name type="scientific">Bacteroides stercoris</name>
    <dbReference type="NCBI Taxonomy" id="46506"/>
    <lineage>
        <taxon>Bacteria</taxon>
        <taxon>Pseudomonadati</taxon>
        <taxon>Bacteroidota</taxon>
        <taxon>Bacteroidia</taxon>
        <taxon>Bacteroidales</taxon>
        <taxon>Bacteroidaceae</taxon>
        <taxon>Bacteroides</taxon>
    </lineage>
</organism>
<keyword evidence="6" id="KW-0411">Iron-sulfur</keyword>
<dbReference type="GO" id="GO:0051539">
    <property type="term" value="F:4 iron, 4 sulfur cluster binding"/>
    <property type="evidence" value="ECO:0007669"/>
    <property type="project" value="UniProtKB-KW"/>
</dbReference>
<dbReference type="SFLD" id="SFLDG01063">
    <property type="entry name" value="activating_enzymes__group_1"/>
    <property type="match status" value="1"/>
</dbReference>
<gene>
    <name evidence="11" type="primary">pflA_2</name>
    <name evidence="9" type="synonym">nrdG</name>
    <name evidence="11" type="ORF">AA415_03154</name>
    <name evidence="15" type="ORF">DW889_02610</name>
    <name evidence="14" type="ORF">DWV77_05635</name>
    <name evidence="13" type="ORF">DWY58_10335</name>
    <name evidence="12" type="ORF">DXC34_05310</name>
    <name evidence="10" type="ORF">F9958_03065</name>
    <name evidence="9" type="ORF">F9962_10790</name>
</gene>
<keyword evidence="7 11" id="KW-0560">Oxidoreductase</keyword>
<dbReference type="InterPro" id="IPR007197">
    <property type="entry name" value="rSAM"/>
</dbReference>
<reference evidence="21 22" key="4">
    <citation type="journal article" date="2019" name="Nat. Med.">
        <title>A library of human gut bacterial isolates paired with longitudinal multiomics data enables mechanistic microbiome research.</title>
        <authorList>
            <person name="Poyet M."/>
            <person name="Groussin M."/>
            <person name="Gibbons S.M."/>
            <person name="Avila-Pacheco J."/>
            <person name="Jiang X."/>
            <person name="Kearney S.M."/>
            <person name="Perrotta A.R."/>
            <person name="Berdy B."/>
            <person name="Zhao S."/>
            <person name="Lieberman T.D."/>
            <person name="Swanson P.K."/>
            <person name="Smith M."/>
            <person name="Roesemann S."/>
            <person name="Alexander J.E."/>
            <person name="Rich S.A."/>
            <person name="Livny J."/>
            <person name="Vlamakis H."/>
            <person name="Clish C."/>
            <person name="Bullock K."/>
            <person name="Deik A."/>
            <person name="Scott J."/>
            <person name="Pierce K.A."/>
            <person name="Xavier R.J."/>
            <person name="Alm E.J."/>
        </authorList>
    </citation>
    <scope>NUCLEOTIDE SEQUENCE [LARGE SCALE GENOMIC DNA]</scope>
    <source>
        <strain evidence="9 21">BIOML-A17</strain>
        <strain evidence="10 22">BIOML-A6</strain>
    </source>
</reference>
<dbReference type="SFLD" id="SFLDF00299">
    <property type="entry name" value="anaerobic_ribonucleoside-triph"/>
    <property type="match status" value="1"/>
</dbReference>
<proteinExistence type="inferred from homology"/>
<evidence type="ECO:0000313" key="21">
    <source>
        <dbReference type="Proteomes" id="UP000440773"/>
    </source>
</evidence>
<evidence type="ECO:0000313" key="15">
    <source>
        <dbReference type="EMBL" id="RHB32840.1"/>
    </source>
</evidence>
<dbReference type="CDD" id="cd01335">
    <property type="entry name" value="Radical_SAM"/>
    <property type="match status" value="1"/>
</dbReference>
<evidence type="ECO:0000313" key="19">
    <source>
        <dbReference type="Proteomes" id="UP000284161"/>
    </source>
</evidence>
<evidence type="ECO:0000256" key="1">
    <source>
        <dbReference type="ARBA" id="ARBA00001966"/>
    </source>
</evidence>
<dbReference type="STRING" id="46506.AA415_03154"/>
<dbReference type="GO" id="GO:0016829">
    <property type="term" value="F:lyase activity"/>
    <property type="evidence" value="ECO:0007669"/>
    <property type="project" value="UniProtKB-KW"/>
</dbReference>
<dbReference type="InterPro" id="IPR013785">
    <property type="entry name" value="Aldolase_TIM"/>
</dbReference>
<keyword evidence="11" id="KW-0670">Pyruvate</keyword>
<evidence type="ECO:0000259" key="8">
    <source>
        <dbReference type="PROSITE" id="PS51918"/>
    </source>
</evidence>
<dbReference type="PANTHER" id="PTHR30352">
    <property type="entry name" value="PYRUVATE FORMATE-LYASE-ACTIVATING ENZYME"/>
    <property type="match status" value="1"/>
</dbReference>
<dbReference type="InterPro" id="IPR012837">
    <property type="entry name" value="NrdG"/>
</dbReference>
<evidence type="ECO:0000313" key="14">
    <source>
        <dbReference type="EMBL" id="RGW34828.1"/>
    </source>
</evidence>
<dbReference type="EC" id="1.97.1.-" evidence="7"/>
<dbReference type="EMBL" id="WCLE01000004">
    <property type="protein sequence ID" value="KAB5316025.1"/>
    <property type="molecule type" value="Genomic_DNA"/>
</dbReference>
<dbReference type="RefSeq" id="WP_040315578.1">
    <property type="nucleotide sequence ID" value="NZ_AP031449.1"/>
</dbReference>
<dbReference type="PATRIC" id="fig|46506.5.peg.3395"/>
<dbReference type="Proteomes" id="UP000056419">
    <property type="component" value="Unassembled WGS sequence"/>
</dbReference>
<evidence type="ECO:0000313" key="11">
    <source>
        <dbReference type="EMBL" id="KWR51820.1"/>
    </source>
</evidence>
<dbReference type="GO" id="GO:0004748">
    <property type="term" value="F:ribonucleoside-diphosphate reductase activity, thioredoxin disulfide as acceptor"/>
    <property type="evidence" value="ECO:0007669"/>
    <property type="project" value="TreeGrafter"/>
</dbReference>
<evidence type="ECO:0000256" key="6">
    <source>
        <dbReference type="ARBA" id="ARBA00023014"/>
    </source>
</evidence>
<dbReference type="Gene3D" id="3.20.20.70">
    <property type="entry name" value="Aldolase class I"/>
    <property type="match status" value="1"/>
</dbReference>
<evidence type="ECO:0000313" key="16">
    <source>
        <dbReference type="Proteomes" id="UP000056419"/>
    </source>
</evidence>
<keyword evidence="5" id="KW-0408">Iron</keyword>
<reference evidence="11 16" key="1">
    <citation type="journal article" date="2016" name="BMC Genomics">
        <title>Type VI secretion systems of human gut Bacteroidales segregate into three genetic architectures, two of which are contained on mobile genetic elements.</title>
        <authorList>
            <person name="Coyne M.J."/>
            <person name="Roelofs K.G."/>
            <person name="Comstock L.E."/>
        </authorList>
    </citation>
    <scope>NUCLEOTIDE SEQUENCE [LARGE SCALE GENOMIC DNA]</scope>
    <source>
        <strain evidence="11 16">CL09T03C01</strain>
    </source>
</reference>
<comment type="caution">
    <text evidence="11">The sequence shown here is derived from an EMBL/GenBank/DDBJ whole genome shotgun (WGS) entry which is preliminary data.</text>
</comment>
<evidence type="ECO:0000256" key="4">
    <source>
        <dbReference type="ARBA" id="ARBA00022723"/>
    </source>
</evidence>
<dbReference type="Proteomes" id="UP000467334">
    <property type="component" value="Unassembled WGS sequence"/>
</dbReference>
<reference evidence="11" key="2">
    <citation type="submission" date="2016-01" db="EMBL/GenBank/DDBJ databases">
        <authorList>
            <person name="McClelland M."/>
            <person name="Jain A."/>
            <person name="Saraogi P."/>
            <person name="Mendelson R."/>
            <person name="Westerman R."/>
            <person name="SanMiguel P."/>
            <person name="Csonka L."/>
        </authorList>
    </citation>
    <scope>NUCLEOTIDE SEQUENCE</scope>
    <source>
        <strain evidence="11">CL09T03C01</strain>
    </source>
</reference>
<evidence type="ECO:0000313" key="17">
    <source>
        <dbReference type="Proteomes" id="UP000261223"/>
    </source>
</evidence>
<accession>A0A108T1W3</accession>
<evidence type="ECO:0000256" key="7">
    <source>
        <dbReference type="PIRNR" id="PIRNR000368"/>
    </source>
</evidence>
<evidence type="ECO:0000313" key="18">
    <source>
        <dbReference type="Proteomes" id="UP000283482"/>
    </source>
</evidence>
<dbReference type="AlphaFoldDB" id="A0A108T1W3"/>
<comment type="cofactor">
    <cofactor evidence="1">
        <name>[4Fe-4S] cluster</name>
        <dbReference type="ChEBI" id="CHEBI:49883"/>
    </cofactor>
</comment>
<dbReference type="NCBIfam" id="TIGR02491">
    <property type="entry name" value="NrdG"/>
    <property type="match status" value="1"/>
</dbReference>
<keyword evidence="3" id="KW-0949">S-adenosyl-L-methionine</keyword>
<dbReference type="EMBL" id="LRGC01000028">
    <property type="protein sequence ID" value="KWR51820.1"/>
    <property type="molecule type" value="Genomic_DNA"/>
</dbReference>
<evidence type="ECO:0000256" key="5">
    <source>
        <dbReference type="ARBA" id="ARBA00023004"/>
    </source>
</evidence>
<evidence type="ECO:0000313" key="22">
    <source>
        <dbReference type="Proteomes" id="UP000467334"/>
    </source>
</evidence>
<comment type="similarity">
    <text evidence="7">Belongs to the organic radical-activating enzymes family.</text>
</comment>
<dbReference type="Proteomes" id="UP000284161">
    <property type="component" value="Unassembled WGS sequence"/>
</dbReference>
<dbReference type="Proteomes" id="UP000261223">
    <property type="component" value="Unassembled WGS sequence"/>
</dbReference>
<dbReference type="GeneID" id="31796312"/>
<reference evidence="17 18" key="3">
    <citation type="submission" date="2018-08" db="EMBL/GenBank/DDBJ databases">
        <title>A genome reference for cultivated species of the human gut microbiota.</title>
        <authorList>
            <person name="Zou Y."/>
            <person name="Xue W."/>
            <person name="Luo G."/>
        </authorList>
    </citation>
    <scope>NUCLEOTIDE SEQUENCE [LARGE SCALE GENOMIC DNA]</scope>
    <source>
        <strain evidence="14 20">AF12-7</strain>
        <strain evidence="13 19">AF25-6</strain>
        <strain evidence="15 18">AM40-34</strain>
        <strain evidence="12 17">TF03-6</strain>
    </source>
</reference>
<keyword evidence="4" id="KW-0479">Metal-binding</keyword>
<dbReference type="InterPro" id="IPR034457">
    <property type="entry name" value="Organic_radical-activating"/>
</dbReference>
<dbReference type="Proteomes" id="UP000440773">
    <property type="component" value="Unassembled WGS sequence"/>
</dbReference>
<comment type="function">
    <text evidence="7">Activation of anaerobic ribonucleoside-triphosphate reductase under anaerobic conditions by generation of an organic free radical, using S-adenosylmethionine and reduced flavodoxin as cosubstrates to produce 5'-deoxy-adenosine.</text>
</comment>
<keyword evidence="11" id="KW-0456">Lyase</keyword>
<dbReference type="EMBL" id="WCLP01000026">
    <property type="protein sequence ID" value="KAB5280944.1"/>
    <property type="molecule type" value="Genomic_DNA"/>
</dbReference>
<evidence type="ECO:0000313" key="9">
    <source>
        <dbReference type="EMBL" id="KAB5280944.1"/>
    </source>
</evidence>
<keyword evidence="2" id="KW-0004">4Fe-4S</keyword>
<name>A0A108T1W3_BACSE</name>
<protein>
    <recommendedName>
        <fullName evidence="7">Anaerobic ribonucleoside-triphosphate reductase-activating protein</fullName>
        <ecNumber evidence="7">1.97.1.-</ecNumber>
    </recommendedName>
</protein>
<evidence type="ECO:0000256" key="2">
    <source>
        <dbReference type="ARBA" id="ARBA00022485"/>
    </source>
</evidence>
<evidence type="ECO:0000313" key="20">
    <source>
        <dbReference type="Proteomes" id="UP000285150"/>
    </source>
</evidence>
<evidence type="ECO:0000256" key="3">
    <source>
        <dbReference type="ARBA" id="ARBA00022691"/>
    </source>
</evidence>
<dbReference type="PANTHER" id="PTHR30352:SF2">
    <property type="entry name" value="ANAEROBIC RIBONUCLEOSIDE-TRIPHOSPHATE REDUCTASE-ACTIVATING PROTEIN"/>
    <property type="match status" value="1"/>
</dbReference>
<dbReference type="GO" id="GO:0046872">
    <property type="term" value="F:metal ion binding"/>
    <property type="evidence" value="ECO:0007669"/>
    <property type="project" value="UniProtKB-KW"/>
</dbReference>
<keyword evidence="16" id="KW-1185">Reference proteome</keyword>
<dbReference type="EMBL" id="QSSV01000005">
    <property type="protein sequence ID" value="RGM14711.1"/>
    <property type="molecule type" value="Genomic_DNA"/>
</dbReference>
<dbReference type="EMBL" id="QSAF01000005">
    <property type="protein sequence ID" value="RGW34828.1"/>
    <property type="molecule type" value="Genomic_DNA"/>
</dbReference>
<dbReference type="PROSITE" id="PS51918">
    <property type="entry name" value="RADICAL_SAM"/>
    <property type="match status" value="1"/>
</dbReference>